<evidence type="ECO:0000259" key="5">
    <source>
        <dbReference type="Pfam" id="PF03868"/>
    </source>
</evidence>
<proteinExistence type="inferred from homology"/>
<organism evidence="6 7">
    <name type="scientific">Brassica rapa subsp. trilocularis</name>
    <dbReference type="NCBI Taxonomy" id="1813537"/>
    <lineage>
        <taxon>Eukaryota</taxon>
        <taxon>Viridiplantae</taxon>
        <taxon>Streptophyta</taxon>
        <taxon>Embryophyta</taxon>
        <taxon>Tracheophyta</taxon>
        <taxon>Spermatophyta</taxon>
        <taxon>Magnoliopsida</taxon>
        <taxon>eudicotyledons</taxon>
        <taxon>Gunneridae</taxon>
        <taxon>Pentapetalae</taxon>
        <taxon>rosids</taxon>
        <taxon>malvids</taxon>
        <taxon>Brassicales</taxon>
        <taxon>Brassicaceae</taxon>
        <taxon>Brassiceae</taxon>
        <taxon>Brassica</taxon>
    </lineage>
</organism>
<dbReference type="PANTHER" id="PTHR10715:SF13">
    <property type="entry name" value="LARGE RIBOSOMAL SUBUNIT PROTEIN UL6 N-TERMINAL DOMAIN-CONTAINING PROTEIN"/>
    <property type="match status" value="1"/>
</dbReference>
<keyword evidence="7" id="KW-1185">Reference proteome</keyword>
<feature type="domain" description="Large ribosomal subunit protein uL6 N-terminal" evidence="5">
    <location>
        <begin position="34"/>
        <end position="92"/>
    </location>
</feature>
<accession>A0ABQ7NHW4</accession>
<dbReference type="Gene3D" id="2.30.30.30">
    <property type="match status" value="1"/>
</dbReference>
<dbReference type="InterPro" id="IPR000915">
    <property type="entry name" value="60S_ribosomal_eL6"/>
</dbReference>
<dbReference type="EMBL" id="JADBGQ010000002">
    <property type="protein sequence ID" value="KAG5409976.1"/>
    <property type="molecule type" value="Genomic_DNA"/>
</dbReference>
<gene>
    <name evidence="6" type="primary">A02p027100.1_BraROA</name>
    <name evidence="6" type="ORF">IGI04_006295</name>
</gene>
<dbReference type="InterPro" id="IPR041997">
    <property type="entry name" value="Ribosomal_eL6_KOW"/>
</dbReference>
<dbReference type="Pfam" id="PF03868">
    <property type="entry name" value="Ribosomal_L6e_N"/>
    <property type="match status" value="1"/>
</dbReference>
<dbReference type="PANTHER" id="PTHR10715">
    <property type="entry name" value="60S RIBOSOMAL PROTEIN L6"/>
    <property type="match status" value="1"/>
</dbReference>
<dbReference type="CDD" id="cd13156">
    <property type="entry name" value="KOW_RPL6"/>
    <property type="match status" value="1"/>
</dbReference>
<name>A0ABQ7NHW4_BRACM</name>
<evidence type="ECO:0000313" key="7">
    <source>
        <dbReference type="Proteomes" id="UP000823674"/>
    </source>
</evidence>
<evidence type="ECO:0000256" key="4">
    <source>
        <dbReference type="SAM" id="MobiDB-lite"/>
    </source>
</evidence>
<keyword evidence="2" id="KW-0689">Ribosomal protein</keyword>
<dbReference type="Pfam" id="PF01159">
    <property type="entry name" value="Ribosomal_L6e"/>
    <property type="match status" value="1"/>
</dbReference>
<evidence type="ECO:0000256" key="3">
    <source>
        <dbReference type="ARBA" id="ARBA00023274"/>
    </source>
</evidence>
<protein>
    <recommendedName>
        <fullName evidence="5">Large ribosomal subunit protein uL6 N-terminal domain-containing protein</fullName>
    </recommendedName>
</protein>
<evidence type="ECO:0000313" key="6">
    <source>
        <dbReference type="EMBL" id="KAG5409976.1"/>
    </source>
</evidence>
<evidence type="ECO:0000256" key="1">
    <source>
        <dbReference type="ARBA" id="ARBA00010592"/>
    </source>
</evidence>
<dbReference type="InterPro" id="IPR014722">
    <property type="entry name" value="Rib_uL2_dom2"/>
</dbReference>
<comment type="caution">
    <text evidence="6">The sequence shown here is derived from an EMBL/GenBank/DDBJ whole genome shotgun (WGS) entry which is preliminary data.</text>
</comment>
<dbReference type="InterPro" id="IPR005568">
    <property type="entry name" value="Ribosomal_uL6_N"/>
</dbReference>
<sequence length="264" mass="29745">MSLHFPLYFRSRKIFHPLLKFAPRPDQQEATMPAKQRTPKVSRNPDLIRGVGKYSRSQMYHKRGLWAIKAKNGGVFPRHDAKSKVAAVAEKPPKFYPAEDVKKPLANRRKAKPTKLRSSITPGTVLIILAGRFKGKRVVFLKQLPSGLLLVSGPFKINGVPLRRVNQSYVIGTSTKVDVSGVSLEKFDDKYFGKVAEKKNKKGEGEFFEAEKEEKKAFPQEKKDDQKAVDGALIKAIESVPELKTYLGARFSLKQGMKPHELVF</sequence>
<dbReference type="InterPro" id="IPR008991">
    <property type="entry name" value="Translation_prot_SH3-like_sf"/>
</dbReference>
<dbReference type="Proteomes" id="UP000823674">
    <property type="component" value="Chromosome A02"/>
</dbReference>
<comment type="similarity">
    <text evidence="1">Belongs to the eukaryotic ribosomal protein eL6 family.</text>
</comment>
<dbReference type="SUPFAM" id="SSF50104">
    <property type="entry name" value="Translation proteins SH3-like domain"/>
    <property type="match status" value="1"/>
</dbReference>
<feature type="region of interest" description="Disordered" evidence="4">
    <location>
        <begin position="25"/>
        <end position="48"/>
    </location>
</feature>
<reference evidence="6 7" key="1">
    <citation type="submission" date="2021-03" db="EMBL/GenBank/DDBJ databases">
        <authorList>
            <person name="King G.J."/>
            <person name="Bancroft I."/>
            <person name="Baten A."/>
            <person name="Bloomfield J."/>
            <person name="Borpatragohain P."/>
            <person name="He Z."/>
            <person name="Irish N."/>
            <person name="Irwin J."/>
            <person name="Liu K."/>
            <person name="Mauleon R.P."/>
            <person name="Moore J."/>
            <person name="Morris R."/>
            <person name="Ostergaard L."/>
            <person name="Wang B."/>
            <person name="Wells R."/>
        </authorList>
    </citation>
    <scope>NUCLEOTIDE SEQUENCE [LARGE SCALE GENOMIC DNA]</scope>
    <source>
        <strain evidence="6">R-o-18</strain>
        <tissue evidence="6">Leaf</tissue>
    </source>
</reference>
<keyword evidence="3" id="KW-0687">Ribonucleoprotein</keyword>
<evidence type="ECO:0000256" key="2">
    <source>
        <dbReference type="ARBA" id="ARBA00022980"/>
    </source>
</evidence>